<evidence type="ECO:0000256" key="4">
    <source>
        <dbReference type="ARBA" id="ARBA00022777"/>
    </source>
</evidence>
<evidence type="ECO:0000256" key="1">
    <source>
        <dbReference type="ARBA" id="ARBA00009280"/>
    </source>
</evidence>
<comment type="similarity">
    <text evidence="1 6">Belongs to the eukaryotic diacylglycerol kinase family.</text>
</comment>
<dbReference type="GO" id="GO:0004143">
    <property type="term" value="F:ATP-dependent diacylglycerol kinase activity"/>
    <property type="evidence" value="ECO:0007669"/>
    <property type="project" value="UniProtKB-EC"/>
</dbReference>
<comment type="catalytic activity">
    <reaction evidence="6">
        <text>a 1,2-diacyl-sn-glycerol + ATP = a 1,2-diacyl-sn-glycero-3-phosphate + ADP + H(+)</text>
        <dbReference type="Rhea" id="RHEA:10272"/>
        <dbReference type="ChEBI" id="CHEBI:15378"/>
        <dbReference type="ChEBI" id="CHEBI:17815"/>
        <dbReference type="ChEBI" id="CHEBI:30616"/>
        <dbReference type="ChEBI" id="CHEBI:58608"/>
        <dbReference type="ChEBI" id="CHEBI:456216"/>
        <dbReference type="EC" id="2.7.1.107"/>
    </reaction>
</comment>
<dbReference type="Pfam" id="PF00609">
    <property type="entry name" value="DAGK_acc"/>
    <property type="match status" value="1"/>
</dbReference>
<keyword evidence="4 6" id="KW-0418">Kinase</keyword>
<evidence type="ECO:0000256" key="2">
    <source>
        <dbReference type="ARBA" id="ARBA00022679"/>
    </source>
</evidence>
<evidence type="ECO:0000313" key="10">
    <source>
        <dbReference type="Proteomes" id="UP001633002"/>
    </source>
</evidence>
<dbReference type="InterPro" id="IPR016064">
    <property type="entry name" value="NAD/diacylglycerol_kinase_sf"/>
</dbReference>
<feature type="region of interest" description="Disordered" evidence="7">
    <location>
        <begin position="1"/>
        <end position="29"/>
    </location>
</feature>
<dbReference type="EMBL" id="JBJQOH010000006">
    <property type="protein sequence ID" value="KAL3686113.1"/>
    <property type="molecule type" value="Genomic_DNA"/>
</dbReference>
<dbReference type="SMART" id="SM00046">
    <property type="entry name" value="DAGKc"/>
    <property type="match status" value="1"/>
</dbReference>
<evidence type="ECO:0000313" key="9">
    <source>
        <dbReference type="EMBL" id="KAL3686113.1"/>
    </source>
</evidence>
<dbReference type="InterPro" id="IPR017438">
    <property type="entry name" value="ATP-NAD_kinase_N"/>
</dbReference>
<dbReference type="Pfam" id="PF00781">
    <property type="entry name" value="DAGK_cat"/>
    <property type="match status" value="1"/>
</dbReference>
<evidence type="ECO:0000256" key="6">
    <source>
        <dbReference type="RuleBase" id="RU361128"/>
    </source>
</evidence>
<dbReference type="PANTHER" id="PTHR11255">
    <property type="entry name" value="DIACYLGLYCEROL KINASE"/>
    <property type="match status" value="1"/>
</dbReference>
<dbReference type="PANTHER" id="PTHR11255:SF80">
    <property type="entry name" value="EYE-SPECIFIC DIACYLGLYCEROL KINASE"/>
    <property type="match status" value="1"/>
</dbReference>
<name>A0ABD3H3Y3_9MARC</name>
<dbReference type="InterPro" id="IPR001206">
    <property type="entry name" value="Diacylglycerol_kinase_cat_dom"/>
</dbReference>
<feature type="compositionally biased region" description="Basic and acidic residues" evidence="7">
    <location>
        <begin position="102"/>
        <end position="128"/>
    </location>
</feature>
<protein>
    <recommendedName>
        <fullName evidence="6">Diacylglycerol kinase</fullName>
        <shortName evidence="6">DAG kinase</shortName>
        <ecNumber evidence="6">2.7.1.107</ecNumber>
    </recommendedName>
</protein>
<keyword evidence="5 6" id="KW-0067">ATP-binding</keyword>
<proteinExistence type="inferred from homology"/>
<dbReference type="GO" id="GO:0005524">
    <property type="term" value="F:ATP binding"/>
    <property type="evidence" value="ECO:0007669"/>
    <property type="project" value="UniProtKB-KW"/>
</dbReference>
<evidence type="ECO:0000256" key="3">
    <source>
        <dbReference type="ARBA" id="ARBA00022741"/>
    </source>
</evidence>
<organism evidence="9 10">
    <name type="scientific">Riccia sorocarpa</name>
    <dbReference type="NCBI Taxonomy" id="122646"/>
    <lineage>
        <taxon>Eukaryota</taxon>
        <taxon>Viridiplantae</taxon>
        <taxon>Streptophyta</taxon>
        <taxon>Embryophyta</taxon>
        <taxon>Marchantiophyta</taxon>
        <taxon>Marchantiopsida</taxon>
        <taxon>Marchantiidae</taxon>
        <taxon>Marchantiales</taxon>
        <taxon>Ricciaceae</taxon>
        <taxon>Riccia</taxon>
    </lineage>
</organism>
<reference evidence="9 10" key="1">
    <citation type="submission" date="2024-09" db="EMBL/GenBank/DDBJ databases">
        <title>Chromosome-scale assembly of Riccia sorocarpa.</title>
        <authorList>
            <person name="Paukszto L."/>
        </authorList>
    </citation>
    <scope>NUCLEOTIDE SEQUENCE [LARGE SCALE GENOMIC DNA]</scope>
    <source>
        <strain evidence="9">LP-2024</strain>
        <tissue evidence="9">Aerial parts of the thallus</tissue>
    </source>
</reference>
<gene>
    <name evidence="9" type="ORF">R1sor_004135</name>
</gene>
<evidence type="ECO:0000259" key="8">
    <source>
        <dbReference type="PROSITE" id="PS50146"/>
    </source>
</evidence>
<feature type="compositionally biased region" description="Basic and acidic residues" evidence="7">
    <location>
        <begin position="74"/>
        <end position="90"/>
    </location>
</feature>
<comment type="caution">
    <text evidence="9">The sequence shown here is derived from an EMBL/GenBank/DDBJ whole genome shotgun (WGS) entry which is preliminary data.</text>
</comment>
<feature type="region of interest" description="Disordered" evidence="7">
    <location>
        <begin position="43"/>
        <end position="199"/>
    </location>
</feature>
<dbReference type="Proteomes" id="UP001633002">
    <property type="component" value="Unassembled WGS sequence"/>
</dbReference>
<dbReference type="PROSITE" id="PS50146">
    <property type="entry name" value="DAGK"/>
    <property type="match status" value="1"/>
</dbReference>
<evidence type="ECO:0000256" key="7">
    <source>
        <dbReference type="SAM" id="MobiDB-lite"/>
    </source>
</evidence>
<keyword evidence="3 6" id="KW-0547">Nucleotide-binding</keyword>
<dbReference type="EC" id="2.7.1.107" evidence="6"/>
<evidence type="ECO:0000256" key="5">
    <source>
        <dbReference type="ARBA" id="ARBA00022840"/>
    </source>
</evidence>
<dbReference type="Gene3D" id="3.40.50.10330">
    <property type="entry name" value="Probable inorganic polyphosphate/atp-NAD kinase, domain 1"/>
    <property type="match status" value="1"/>
</dbReference>
<accession>A0ABD3H3Y3</accession>
<feature type="domain" description="DAGKc" evidence="8">
    <location>
        <begin position="251"/>
        <end position="407"/>
    </location>
</feature>
<dbReference type="InterPro" id="IPR000756">
    <property type="entry name" value="Diacylglycerol_kin_accessory"/>
</dbReference>
<dbReference type="AlphaFoldDB" id="A0ABD3H3Y3"/>
<sequence length="660" mass="71898">MTAEDSPHVLPEANPSYTGRGYGPLLSHDAQEVTSPLQLDSVLDSEAEAAAKQDVPSSDGKNSSSLHVLAEPESSLRDDDDRRVLLDNREGAGTATLATASDHQDHAQVQKEEKDEGKDDAPRPDEVGNKASSGPFEYSGRTDWTETTTAADYTPEVDSNGTGKTSLTQSTKDSEPEKPVEPAAENPNTLVGLPPPARPHTLLRSMTRVKEDALKKLIVIPEYLGTGMASAIAEAETRYEEGPVQLSAKEAPAKPILVFINAKSGGRLGPELEALLVELIDSNQVYDLSKCKPVQVLRYGLGYLEEAANAGDDCARATRNNLRIMVAGGDGTVGWVLSSVAEIEQKEGFEVPPVGVIPLGTGNDLSRSFHWGGSYTRCTRGSVRRYLVKAAEASVTSLDSWQVVVSPAPSRSDVPLKLPHCMREQHHIPLEDTEKQDYPAEVSPKFEGTFYNYFSVGMDAQVAYGFHHLRDEAPWLARGRISNQLVYSGYGCVQGWFCTPCSSAPRARGIRHCLKIKVIRPEGSGEWEDVELPPGVRAVVVLNLQNYAGGRNPWGHPSANRQKQEGFVEAKPDDGILEIVGLRDGWHTAVVLLELLTAYRLAQAIAVRLEMGGNRERAYCQMDGEPWQQPIGTADDEPAVVEIRRIPKPSIMLSRKKADV</sequence>
<dbReference type="Gene3D" id="2.60.200.40">
    <property type="match status" value="1"/>
</dbReference>
<dbReference type="InterPro" id="IPR037607">
    <property type="entry name" value="DGK"/>
</dbReference>
<keyword evidence="2 6" id="KW-0808">Transferase</keyword>
<dbReference type="SUPFAM" id="SSF111331">
    <property type="entry name" value="NAD kinase/diacylglycerol kinase-like"/>
    <property type="match status" value="1"/>
</dbReference>
<dbReference type="SMART" id="SM00045">
    <property type="entry name" value="DAGKa"/>
    <property type="match status" value="1"/>
</dbReference>
<keyword evidence="10" id="KW-1185">Reference proteome</keyword>
<feature type="compositionally biased region" description="Polar residues" evidence="7">
    <location>
        <begin position="145"/>
        <end position="171"/>
    </location>
</feature>
<feature type="compositionally biased region" description="Polar residues" evidence="7">
    <location>
        <begin position="55"/>
        <end position="66"/>
    </location>
</feature>